<dbReference type="SUPFAM" id="SSF110087">
    <property type="entry name" value="DR1885-like metal-binding protein"/>
    <property type="match status" value="1"/>
</dbReference>
<keyword evidence="1" id="KW-0732">Signal</keyword>
<organism evidence="2 3">
    <name type="scientific">Parvularcula lutaonensis</name>
    <dbReference type="NCBI Taxonomy" id="491923"/>
    <lineage>
        <taxon>Bacteria</taxon>
        <taxon>Pseudomonadati</taxon>
        <taxon>Pseudomonadota</taxon>
        <taxon>Alphaproteobacteria</taxon>
        <taxon>Parvularculales</taxon>
        <taxon>Parvularculaceae</taxon>
        <taxon>Parvularcula</taxon>
    </lineage>
</organism>
<name>A0ABV7MCV8_9PROT</name>
<protein>
    <submittedName>
        <fullName evidence="2">Copper chaperone PCu(A)C</fullName>
    </submittedName>
</protein>
<feature type="chain" id="PRO_5045258689" evidence="1">
    <location>
        <begin position="17"/>
        <end position="136"/>
    </location>
</feature>
<dbReference type="Proteomes" id="UP001595607">
    <property type="component" value="Unassembled WGS sequence"/>
</dbReference>
<accession>A0ABV7MCV8</accession>
<evidence type="ECO:0000313" key="2">
    <source>
        <dbReference type="EMBL" id="MFC3302597.1"/>
    </source>
</evidence>
<dbReference type="InterPro" id="IPR058248">
    <property type="entry name" value="Lxx211020-like"/>
</dbReference>
<evidence type="ECO:0000313" key="3">
    <source>
        <dbReference type="Proteomes" id="UP001595607"/>
    </source>
</evidence>
<proteinExistence type="predicted"/>
<dbReference type="Gene3D" id="2.60.40.1890">
    <property type="entry name" value="PCu(A)C copper chaperone"/>
    <property type="match status" value="1"/>
</dbReference>
<gene>
    <name evidence="2" type="ORF">ACFONP_07610</name>
</gene>
<dbReference type="PROSITE" id="PS51257">
    <property type="entry name" value="PROKAR_LIPOPROTEIN"/>
    <property type="match status" value="1"/>
</dbReference>
<dbReference type="PANTHER" id="PTHR36302:SF1">
    <property type="entry name" value="COPPER CHAPERONE PCU(A)C"/>
    <property type="match status" value="1"/>
</dbReference>
<dbReference type="RefSeq" id="WP_189570982.1">
    <property type="nucleotide sequence ID" value="NZ_BMXU01000001.1"/>
</dbReference>
<dbReference type="InterPro" id="IPR036182">
    <property type="entry name" value="PCuAC_sf"/>
</dbReference>
<reference evidence="3" key="1">
    <citation type="journal article" date="2019" name="Int. J. Syst. Evol. Microbiol.">
        <title>The Global Catalogue of Microorganisms (GCM) 10K type strain sequencing project: providing services to taxonomists for standard genome sequencing and annotation.</title>
        <authorList>
            <consortium name="The Broad Institute Genomics Platform"/>
            <consortium name="The Broad Institute Genome Sequencing Center for Infectious Disease"/>
            <person name="Wu L."/>
            <person name="Ma J."/>
        </authorList>
    </citation>
    <scope>NUCLEOTIDE SEQUENCE [LARGE SCALE GENOMIC DNA]</scope>
    <source>
        <strain evidence="3">KCTC 22245</strain>
    </source>
</reference>
<comment type="caution">
    <text evidence="2">The sequence shown here is derived from an EMBL/GenBank/DDBJ whole genome shotgun (WGS) entry which is preliminary data.</text>
</comment>
<keyword evidence="3" id="KW-1185">Reference proteome</keyword>
<evidence type="ECO:0000256" key="1">
    <source>
        <dbReference type="SAM" id="SignalP"/>
    </source>
</evidence>
<sequence>MRAVILSLVASITLFACGSGDDAPTGFIRLPADGAMMTAAYLTVTRDSDDRLINAEIEGVERIELHTNTETDGVMRMRRVEGFEVKAGEPLVLAPRGDHLMLIGLDEGFEEGEERKVTLIFESGAVEVIELPVRRN</sequence>
<dbReference type="InterPro" id="IPR007410">
    <property type="entry name" value="LpqE-like"/>
</dbReference>
<dbReference type="PANTHER" id="PTHR36302">
    <property type="entry name" value="BLR7088 PROTEIN"/>
    <property type="match status" value="1"/>
</dbReference>
<dbReference type="Pfam" id="PF04314">
    <property type="entry name" value="PCuAC"/>
    <property type="match status" value="1"/>
</dbReference>
<dbReference type="EMBL" id="JBHRVA010000002">
    <property type="protein sequence ID" value="MFC3302597.1"/>
    <property type="molecule type" value="Genomic_DNA"/>
</dbReference>
<feature type="signal peptide" evidence="1">
    <location>
        <begin position="1"/>
        <end position="16"/>
    </location>
</feature>